<dbReference type="Pfam" id="PF00098">
    <property type="entry name" value="zf-CCHC"/>
    <property type="match status" value="1"/>
</dbReference>
<dbReference type="InterPro" id="IPR001878">
    <property type="entry name" value="Znf_CCHC"/>
</dbReference>
<dbReference type="GO" id="GO:0003676">
    <property type="term" value="F:nucleic acid binding"/>
    <property type="evidence" value="ECO:0007669"/>
    <property type="project" value="InterPro"/>
</dbReference>
<protein>
    <recommendedName>
        <fullName evidence="3">CCHC-type domain-containing protein</fullName>
    </recommendedName>
</protein>
<evidence type="ECO:0000259" key="3">
    <source>
        <dbReference type="PROSITE" id="PS50158"/>
    </source>
</evidence>
<evidence type="ECO:0000256" key="2">
    <source>
        <dbReference type="SAM" id="MobiDB-lite"/>
    </source>
</evidence>
<organism evidence="4 5">
    <name type="scientific">Nephila pilipes</name>
    <name type="common">Giant wood spider</name>
    <name type="synonym">Nephila maculata</name>
    <dbReference type="NCBI Taxonomy" id="299642"/>
    <lineage>
        <taxon>Eukaryota</taxon>
        <taxon>Metazoa</taxon>
        <taxon>Ecdysozoa</taxon>
        <taxon>Arthropoda</taxon>
        <taxon>Chelicerata</taxon>
        <taxon>Arachnida</taxon>
        <taxon>Araneae</taxon>
        <taxon>Araneomorphae</taxon>
        <taxon>Entelegynae</taxon>
        <taxon>Araneoidea</taxon>
        <taxon>Nephilidae</taxon>
        <taxon>Nephila</taxon>
    </lineage>
</organism>
<keyword evidence="1" id="KW-0863">Zinc-finger</keyword>
<dbReference type="PROSITE" id="PS50158">
    <property type="entry name" value="ZF_CCHC"/>
    <property type="match status" value="1"/>
</dbReference>
<name>A0A8X6NWH2_NEPPI</name>
<reference evidence="4" key="1">
    <citation type="submission" date="2020-08" db="EMBL/GenBank/DDBJ databases">
        <title>Multicomponent nature underlies the extraordinary mechanical properties of spider dragline silk.</title>
        <authorList>
            <person name="Kono N."/>
            <person name="Nakamura H."/>
            <person name="Mori M."/>
            <person name="Yoshida Y."/>
            <person name="Ohtoshi R."/>
            <person name="Malay A.D."/>
            <person name="Moran D.A.P."/>
            <person name="Tomita M."/>
            <person name="Numata K."/>
            <person name="Arakawa K."/>
        </authorList>
    </citation>
    <scope>NUCLEOTIDE SEQUENCE</scope>
</reference>
<keyword evidence="1" id="KW-0479">Metal-binding</keyword>
<dbReference type="SMART" id="SM00343">
    <property type="entry name" value="ZnF_C2HC"/>
    <property type="match status" value="2"/>
</dbReference>
<dbReference type="OrthoDB" id="1107037at2759"/>
<accession>A0A8X6NWH2</accession>
<dbReference type="EMBL" id="BMAW01062314">
    <property type="protein sequence ID" value="GFT35380.1"/>
    <property type="molecule type" value="Genomic_DNA"/>
</dbReference>
<feature type="region of interest" description="Disordered" evidence="2">
    <location>
        <begin position="26"/>
        <end position="86"/>
    </location>
</feature>
<feature type="domain" description="CCHC-type" evidence="3">
    <location>
        <begin position="98"/>
        <end position="113"/>
    </location>
</feature>
<feature type="compositionally biased region" description="Basic and acidic residues" evidence="2">
    <location>
        <begin position="33"/>
        <end position="43"/>
    </location>
</feature>
<evidence type="ECO:0000256" key="1">
    <source>
        <dbReference type="PROSITE-ProRule" id="PRU00047"/>
    </source>
</evidence>
<feature type="compositionally biased region" description="Basic and acidic residues" evidence="2">
    <location>
        <begin position="56"/>
        <end position="69"/>
    </location>
</feature>
<dbReference type="AlphaFoldDB" id="A0A8X6NWH2"/>
<keyword evidence="1" id="KW-0862">Zinc</keyword>
<gene>
    <name evidence="4" type="ORF">NPIL_622581</name>
</gene>
<comment type="caution">
    <text evidence="4">The sequence shown here is derived from an EMBL/GenBank/DDBJ whole genome shotgun (WGS) entry which is preliminary data.</text>
</comment>
<dbReference type="Proteomes" id="UP000887013">
    <property type="component" value="Unassembled WGS sequence"/>
</dbReference>
<keyword evidence="5" id="KW-1185">Reference proteome</keyword>
<dbReference type="Gene3D" id="4.10.60.10">
    <property type="entry name" value="Zinc finger, CCHC-type"/>
    <property type="match status" value="1"/>
</dbReference>
<sequence length="229" mass="26954">MKGEFKEATNLVEKLDRFEIVIKVRRKQSSTKSSDRKPFDKQPLESNNKLSHFVSKGKDFGSPKNDSCKNEVIQESPQFRRERRERERQFERKRQIICYYCNEIGHIKPSCPRLRKNRFETVAYLNVNSANEDQFERMRQIICYYCNEKGNIKVSCPRLRRNSFEIVANLKVSSVKADSFKKSKVKKEINGVESVCLRDSGSFLDVCARSWIKVSDLLKGRRLVKKPFR</sequence>
<dbReference type="SUPFAM" id="SSF57756">
    <property type="entry name" value="Retrovirus zinc finger-like domains"/>
    <property type="match status" value="1"/>
</dbReference>
<dbReference type="GO" id="GO:0008270">
    <property type="term" value="F:zinc ion binding"/>
    <property type="evidence" value="ECO:0007669"/>
    <property type="project" value="UniProtKB-KW"/>
</dbReference>
<dbReference type="InterPro" id="IPR036875">
    <property type="entry name" value="Znf_CCHC_sf"/>
</dbReference>
<proteinExistence type="predicted"/>
<evidence type="ECO:0000313" key="5">
    <source>
        <dbReference type="Proteomes" id="UP000887013"/>
    </source>
</evidence>
<evidence type="ECO:0000313" key="4">
    <source>
        <dbReference type="EMBL" id="GFT35380.1"/>
    </source>
</evidence>